<dbReference type="PANTHER" id="PTHR36121">
    <property type="entry name" value="PROTEIN SXY"/>
    <property type="match status" value="1"/>
</dbReference>
<dbReference type="Pfam" id="PF04993">
    <property type="entry name" value="TfoX_N"/>
    <property type="match status" value="1"/>
</dbReference>
<dbReference type="PANTHER" id="PTHR36121:SF1">
    <property type="entry name" value="PROTEIN SXY"/>
    <property type="match status" value="1"/>
</dbReference>
<evidence type="ECO:0000313" key="2">
    <source>
        <dbReference type="EMBL" id="WNM57724.1"/>
    </source>
</evidence>
<dbReference type="AlphaFoldDB" id="A0AA96GFK1"/>
<organism evidence="2 3">
    <name type="scientific">Candidatus Nitrospira allomarina</name>
    <dbReference type="NCBI Taxonomy" id="3020900"/>
    <lineage>
        <taxon>Bacteria</taxon>
        <taxon>Pseudomonadati</taxon>
        <taxon>Nitrospirota</taxon>
        <taxon>Nitrospiria</taxon>
        <taxon>Nitrospirales</taxon>
        <taxon>Nitrospiraceae</taxon>
        <taxon>Nitrospira</taxon>
    </lineage>
</organism>
<reference evidence="2 3" key="1">
    <citation type="submission" date="2023-01" db="EMBL/GenBank/DDBJ databases">
        <title>Cultivation and genomic characterization of new, ubiquitous marine nitrite-oxidizing bacteria from the Nitrospirales.</title>
        <authorList>
            <person name="Mueller A.J."/>
            <person name="Daebeler A."/>
            <person name="Herbold C.W."/>
            <person name="Kirkegaard R.H."/>
            <person name="Daims H."/>
        </authorList>
    </citation>
    <scope>NUCLEOTIDE SEQUENCE [LARGE SCALE GENOMIC DNA]</scope>
    <source>
        <strain evidence="2 3">VA</strain>
    </source>
</reference>
<dbReference type="Proteomes" id="UP001302719">
    <property type="component" value="Chromosome"/>
</dbReference>
<dbReference type="InterPro" id="IPR047525">
    <property type="entry name" value="TfoX-like"/>
</dbReference>
<dbReference type="InterPro" id="IPR007076">
    <property type="entry name" value="TfoX_N"/>
</dbReference>
<name>A0AA96GFK1_9BACT</name>
<protein>
    <submittedName>
        <fullName evidence="2">TfoX/Sxy family protein</fullName>
    </submittedName>
</protein>
<accession>A0AA96GFK1</accession>
<dbReference type="SUPFAM" id="SSF159894">
    <property type="entry name" value="YgaC/TfoX-N like"/>
    <property type="match status" value="1"/>
</dbReference>
<dbReference type="KEGG" id="nall:PP769_17400"/>
<sequence length="116" mass="13610">MSEYITFLEEVFEQFGPIHPRRMFGGYGLFHKGLMFGLVADEVLYLKADNALAPFFEERELDQFQYEKHGKTFKMSYFMAPEEIFEDPAEAKGWALRSYEAAVRAKKPVKKVKKRN</sequence>
<dbReference type="RefSeq" id="WP_312642551.1">
    <property type="nucleotide sequence ID" value="NZ_CP116967.1"/>
</dbReference>
<dbReference type="Gene3D" id="3.30.1460.30">
    <property type="entry name" value="YgaC/TfoX-N like chaperone"/>
    <property type="match status" value="1"/>
</dbReference>
<feature type="domain" description="TfoX N-terminal" evidence="1">
    <location>
        <begin position="10"/>
        <end position="102"/>
    </location>
</feature>
<evidence type="ECO:0000259" key="1">
    <source>
        <dbReference type="Pfam" id="PF04993"/>
    </source>
</evidence>
<evidence type="ECO:0000313" key="3">
    <source>
        <dbReference type="Proteomes" id="UP001302719"/>
    </source>
</evidence>
<proteinExistence type="predicted"/>
<gene>
    <name evidence="2" type="ORF">PP769_17400</name>
</gene>
<keyword evidence="3" id="KW-1185">Reference proteome</keyword>
<dbReference type="EMBL" id="CP116967">
    <property type="protein sequence ID" value="WNM57724.1"/>
    <property type="molecule type" value="Genomic_DNA"/>
</dbReference>